<sequence>MQILTDPERTGALLKDRFTDVIRFPEHFSDDRFDLDPGCFYTIVRPFTVRGISTLENKPTRVEVRPSSGEYSRFSHSQSTHELRPEFCIKGNHNIQLNEIKIVEHPISLMSAFGLFLDFELEQSSFPTFDFCNEVYLDGIRDNLRPLGERPAITVNRTFAAVWDKGYCILEPVARNAATLTLDHQVSYPGNTVGNSRIIAEINPSLYAYIASARTTAFRPGAEAEKFHQVGLAGGLKDYPFTLDNVILLNEERIFNPREKFAYEGRNYEFIAHELIDVLAWIRFVEEEYKGRFVGKVTTFLFDHHKQIDVSQFVCDRNRFSEIGIRYL</sequence>
<keyword evidence="2" id="KW-0378">Hydrolase</keyword>
<dbReference type="Gene3D" id="3.30.1700.10">
    <property type="entry name" value="lpxc deacetylase, domain 2"/>
    <property type="match status" value="1"/>
</dbReference>
<organism evidence="3">
    <name type="scientific">Leptospira ellisii</name>
    <dbReference type="NCBI Taxonomy" id="2023197"/>
    <lineage>
        <taxon>Bacteria</taxon>
        <taxon>Pseudomonadati</taxon>
        <taxon>Spirochaetota</taxon>
        <taxon>Spirochaetia</taxon>
        <taxon>Leptospirales</taxon>
        <taxon>Leptospiraceae</taxon>
        <taxon>Leptospira</taxon>
    </lineage>
</organism>
<gene>
    <name evidence="2" type="ORF">CH379_008445</name>
    <name evidence="3" type="ORF">CH379_16575</name>
</gene>
<reference evidence="2" key="3">
    <citation type="submission" date="2023-10" db="EMBL/GenBank/DDBJ databases">
        <authorList>
            <person name="Picardeau M."/>
            <person name="Thibeaux R."/>
        </authorList>
    </citation>
    <scope>NUCLEOTIDE SEQUENCE</scope>
    <source>
        <strain evidence="2">ATI7-C-A5</strain>
    </source>
</reference>
<dbReference type="EMBL" id="NPEF02000009">
    <property type="protein sequence ID" value="MDV6235652.1"/>
    <property type="molecule type" value="Genomic_DNA"/>
</dbReference>
<evidence type="ECO:0000313" key="4">
    <source>
        <dbReference type="Proteomes" id="UP000232122"/>
    </source>
</evidence>
<accession>A0A2N0B5I8</accession>
<dbReference type="GO" id="GO:0016020">
    <property type="term" value="C:membrane"/>
    <property type="evidence" value="ECO:0007669"/>
    <property type="project" value="GOC"/>
</dbReference>
<dbReference type="InterPro" id="IPR004463">
    <property type="entry name" value="UDP-acyl_GlcNac_deAcase"/>
</dbReference>
<comment type="caution">
    <text evidence="3">The sequence shown here is derived from an EMBL/GenBank/DDBJ whole genome shotgun (WGS) entry which is preliminary data.</text>
</comment>
<dbReference type="GO" id="GO:0009245">
    <property type="term" value="P:lipid A biosynthetic process"/>
    <property type="evidence" value="ECO:0007669"/>
    <property type="project" value="InterPro"/>
</dbReference>
<evidence type="ECO:0000313" key="2">
    <source>
        <dbReference type="EMBL" id="MDV6235652.1"/>
    </source>
</evidence>
<evidence type="ECO:0000313" key="3">
    <source>
        <dbReference type="EMBL" id="PJZ91820.1"/>
    </source>
</evidence>
<dbReference type="EMBL" id="NPEF01000210">
    <property type="protein sequence ID" value="PJZ91820.1"/>
    <property type="molecule type" value="Genomic_DNA"/>
</dbReference>
<dbReference type="GO" id="GO:0103117">
    <property type="term" value="F:UDP-3-O-acyl-N-acetylglucosamine deacetylase activity"/>
    <property type="evidence" value="ECO:0007669"/>
    <property type="project" value="UniProtKB-EC"/>
</dbReference>
<proteinExistence type="predicted"/>
<evidence type="ECO:0000256" key="1">
    <source>
        <dbReference type="ARBA" id="ARBA00002923"/>
    </source>
</evidence>
<dbReference type="InterPro" id="IPR011334">
    <property type="entry name" value="UDP-acyl_GlcNac_deAcase_C"/>
</dbReference>
<keyword evidence="4" id="KW-1185">Reference proteome</keyword>
<reference evidence="2 4" key="2">
    <citation type="journal article" date="2018" name="Microb. Genom.">
        <title>Deciphering the unexplored Leptospira diversity from soils uncovers genomic evolution to virulence.</title>
        <authorList>
            <person name="Thibeaux R."/>
            <person name="Iraola G."/>
            <person name="Ferres I."/>
            <person name="Bierque E."/>
            <person name="Girault D."/>
            <person name="Soupe-Gilbert M.E."/>
            <person name="Picardeau M."/>
            <person name="Goarant C."/>
        </authorList>
    </citation>
    <scope>NUCLEOTIDE SEQUENCE [LARGE SCALE GENOMIC DNA]</scope>
    <source>
        <strain evidence="2 4">ATI7-C-A5</strain>
    </source>
</reference>
<dbReference type="Pfam" id="PF03331">
    <property type="entry name" value="LpxC"/>
    <property type="match status" value="1"/>
</dbReference>
<reference evidence="3" key="1">
    <citation type="submission" date="2017-07" db="EMBL/GenBank/DDBJ databases">
        <title>Leptospira spp. isolated from tropical soils.</title>
        <authorList>
            <person name="Thibeaux R."/>
            <person name="Iraola G."/>
            <person name="Ferres I."/>
            <person name="Bierque E."/>
            <person name="Girault D."/>
            <person name="Soupe-Gilbert M.-E."/>
            <person name="Picardeau M."/>
            <person name="Goarant C."/>
        </authorList>
    </citation>
    <scope>NUCLEOTIDE SEQUENCE [LARGE SCALE GENOMIC DNA]</scope>
    <source>
        <strain evidence="3">ATI7-C-A5</strain>
    </source>
</reference>
<keyword evidence="3" id="KW-0012">Acyltransferase</keyword>
<name>A0A2N0B5I8_9LEPT</name>
<dbReference type="OrthoDB" id="341815at2"/>
<protein>
    <submittedName>
        <fullName evidence="3">UDP-3-O-(3-hydroxymyristoyl)glucosamine N-acyltransferase</fullName>
    </submittedName>
    <submittedName>
        <fullName evidence="2">UDP-3-O-acyl-N-acetylglucosamine deacetylase</fullName>
        <ecNumber evidence="2">3.5.1.108</ecNumber>
    </submittedName>
</protein>
<comment type="function">
    <text evidence="1">Catalyzes the hydrolysis of UDP-3-O-myristoyl-N-acetylglucosamine to form UDP-3-O-myristoylglucosamine and acetate, the committed step in lipid A biosynthesis.</text>
</comment>
<dbReference type="GO" id="GO:0016746">
    <property type="term" value="F:acyltransferase activity"/>
    <property type="evidence" value="ECO:0007669"/>
    <property type="project" value="UniProtKB-KW"/>
</dbReference>
<dbReference type="Proteomes" id="UP000232122">
    <property type="component" value="Unassembled WGS sequence"/>
</dbReference>
<dbReference type="AlphaFoldDB" id="A0A2N0B5I8"/>
<dbReference type="RefSeq" id="WP_100765541.1">
    <property type="nucleotide sequence ID" value="NZ_NPEF02000009.1"/>
</dbReference>
<dbReference type="EC" id="3.5.1.108" evidence="2"/>
<keyword evidence="3" id="KW-0808">Transferase</keyword>